<keyword evidence="1" id="KW-1133">Transmembrane helix</keyword>
<gene>
    <name evidence="2" type="ORF">GCM10025881_12810</name>
</gene>
<dbReference type="InterPro" id="IPR047900">
    <property type="entry name" value="Choice_anch_G"/>
</dbReference>
<protein>
    <recommendedName>
        <fullName evidence="4">Choice-of-anchor G family protein</fullName>
    </recommendedName>
</protein>
<dbReference type="EMBL" id="BSVB01000001">
    <property type="protein sequence ID" value="GMA94457.1"/>
    <property type="molecule type" value="Genomic_DNA"/>
</dbReference>
<dbReference type="Proteomes" id="UP001157034">
    <property type="component" value="Unassembled WGS sequence"/>
</dbReference>
<keyword evidence="1" id="KW-0812">Transmembrane</keyword>
<organism evidence="2 3">
    <name type="scientific">Pseudolysinimonas kribbensis</name>
    <dbReference type="NCBI Taxonomy" id="433641"/>
    <lineage>
        <taxon>Bacteria</taxon>
        <taxon>Bacillati</taxon>
        <taxon>Actinomycetota</taxon>
        <taxon>Actinomycetes</taxon>
        <taxon>Micrococcales</taxon>
        <taxon>Microbacteriaceae</taxon>
        <taxon>Pseudolysinimonas</taxon>
    </lineage>
</organism>
<dbReference type="RefSeq" id="WP_284253379.1">
    <property type="nucleotide sequence ID" value="NZ_BSVB01000001.1"/>
</dbReference>
<evidence type="ECO:0008006" key="4">
    <source>
        <dbReference type="Google" id="ProtNLM"/>
    </source>
</evidence>
<evidence type="ECO:0000256" key="1">
    <source>
        <dbReference type="SAM" id="Phobius"/>
    </source>
</evidence>
<comment type="caution">
    <text evidence="2">The sequence shown here is derived from an EMBL/GenBank/DDBJ whole genome shotgun (WGS) entry which is preliminary data.</text>
</comment>
<feature type="transmembrane region" description="Helical" evidence="1">
    <location>
        <begin position="384"/>
        <end position="404"/>
    </location>
</feature>
<accession>A0ABQ6K6P1</accession>
<reference evidence="3" key="1">
    <citation type="journal article" date="2019" name="Int. J. Syst. Evol. Microbiol.">
        <title>The Global Catalogue of Microorganisms (GCM) 10K type strain sequencing project: providing services to taxonomists for standard genome sequencing and annotation.</title>
        <authorList>
            <consortium name="The Broad Institute Genomics Platform"/>
            <consortium name="The Broad Institute Genome Sequencing Center for Infectious Disease"/>
            <person name="Wu L."/>
            <person name="Ma J."/>
        </authorList>
    </citation>
    <scope>NUCLEOTIDE SEQUENCE [LARGE SCALE GENOMIC DNA]</scope>
    <source>
        <strain evidence="3">NBRC 108894</strain>
    </source>
</reference>
<proteinExistence type="predicted"/>
<sequence length="417" mass="41235">MDPVLNLLGANATVTATVDTGNLKDAIQPLLESQYGDGSVTIDPATGTVTIDLAKLQGGNLNDLPPNTELLTDQIVNGVLDSITSTISTLADQVVDKVTSNLHSAKVTLDASTTVDVAQAPLVQNICNVVQVPSDGTLDNVLGGVGGLLGGTGILGGVTGTTGDLVNQTVCNTVSTLTAPLTSSAHVHVAGSVDQLINGSGADATVDVSLLGLPNTSLSAGTVVSGLGDILNADLFGPDGTVSKLTTALNDTVVHPAVSALVGPGTGPVSEALTQLLSVKVNVQELSDPSAKGMAASGGKMFTETAVRVSVRGGLDGPNIATVNLASATVGPNVTAVVPPTCTNGDCTPCTGAGCGTCTTNCGPGGPSDNPTASSIDRLATTGLSIAALVAAMLALLAAGAYLVREGYKRRQLTPVG</sequence>
<evidence type="ECO:0000313" key="2">
    <source>
        <dbReference type="EMBL" id="GMA94457.1"/>
    </source>
</evidence>
<evidence type="ECO:0000313" key="3">
    <source>
        <dbReference type="Proteomes" id="UP001157034"/>
    </source>
</evidence>
<keyword evidence="1" id="KW-0472">Membrane</keyword>
<dbReference type="NCBIfam" id="NF033766">
    <property type="entry name" value="choice_anch_G"/>
    <property type="match status" value="1"/>
</dbReference>
<name>A0ABQ6K6P1_9MICO</name>
<keyword evidence="3" id="KW-1185">Reference proteome</keyword>